<proteinExistence type="predicted"/>
<protein>
    <submittedName>
        <fullName evidence="2">Uncharacterized protein</fullName>
    </submittedName>
</protein>
<accession>A0A2K9V8B6</accession>
<evidence type="ECO:0000313" key="2">
    <source>
        <dbReference type="EMBL" id="AUV58443.1"/>
    </source>
</evidence>
<reference evidence="2" key="1">
    <citation type="submission" date="2018-01" db="EMBL/GenBank/DDBJ databases">
        <title>Draft genome sequence of Bandra megavirus.</title>
        <authorList>
            <person name="Chatterjee A."/>
            <person name="Yadav R."/>
            <person name="Kondabagil K."/>
        </authorList>
    </citation>
    <scope>NUCLEOTIDE SEQUENCE</scope>
    <source>
        <strain evidence="2">KK-1</strain>
    </source>
</reference>
<feature type="compositionally biased region" description="Polar residues" evidence="1">
    <location>
        <begin position="381"/>
        <end position="402"/>
    </location>
</feature>
<evidence type="ECO:0000256" key="1">
    <source>
        <dbReference type="SAM" id="MobiDB-lite"/>
    </source>
</evidence>
<organism evidence="2">
    <name type="scientific">Bandra megavirus</name>
    <dbReference type="NCBI Taxonomy" id="2071566"/>
    <lineage>
        <taxon>Viruses</taxon>
        <taxon>Varidnaviria</taxon>
        <taxon>Bamfordvirae</taxon>
        <taxon>Nucleocytoviricota</taxon>
        <taxon>Megaviricetes</taxon>
        <taxon>Imitervirales</taxon>
        <taxon>Mimiviridae</taxon>
        <taxon>Megamimivirinae</taxon>
        <taxon>Megavirus</taxon>
    </lineage>
</organism>
<feature type="region of interest" description="Disordered" evidence="1">
    <location>
        <begin position="278"/>
        <end position="306"/>
    </location>
</feature>
<feature type="region of interest" description="Disordered" evidence="1">
    <location>
        <begin position="380"/>
        <end position="402"/>
    </location>
</feature>
<name>A0A2K9V8B6_9VIRU</name>
<feature type="compositionally biased region" description="Polar residues" evidence="1">
    <location>
        <begin position="510"/>
        <end position="524"/>
    </location>
</feature>
<feature type="compositionally biased region" description="Acidic residues" evidence="1">
    <location>
        <begin position="525"/>
        <end position="540"/>
    </location>
</feature>
<sequence length="565" mass="65972">MFSVLKILYMYIYYKYKMLNHYPCNVFPGELTFGSNNTHGSNLSFSDILKYLVPERNVTDQVKTDTSYINCLKDHLKNQNETYPFSYKGYNFTIYKPYRFNWAAKIIIPDDHVDQNANDHCLKKIYNVHNGICRVFNTFVIKTDGKHDYCLLRESYQDLDESCFIYRDFNFIKKEAMNLIDQMCQRQNLYLAGRRHTHQPQNMFMYNFSNNKSNLMNDQLINQLMSQFDAGKVDFVLDFSESSEPQQQSMYQCQARSEPQYQSMYQCQARSEPQCQTRSAPASQCKPQYQTRSAPASQYKPQYNQQSIKKDNDTKNYMDIFAKLIGTDSKNIYNDETYYTDIFTKIMDTDKSTEKNTNADYYMDMFSKIMGYDISTKNKDQTVNQKQSVNQTQKQSVDQSNKYDPNELIDRVLNLMQSSTAKNTESNNTNINNTQITKDGVEISDFDEMEGYDYIPSYNSEEFIEKINQSEKQPILSEENYCCDNHNSNKTMYSETISDNSEQDNSENNTVTSDISGESYSSNVSDDDDMPSLLDESDNDSIDKNEDAWKSSTWNEYINANVSVE</sequence>
<dbReference type="EMBL" id="MG779341">
    <property type="protein sequence ID" value="AUV58443.1"/>
    <property type="molecule type" value="Genomic_DNA"/>
</dbReference>
<feature type="region of interest" description="Disordered" evidence="1">
    <location>
        <begin position="492"/>
        <end position="550"/>
    </location>
</feature>